<feature type="compositionally biased region" description="Polar residues" evidence="1">
    <location>
        <begin position="1"/>
        <end position="11"/>
    </location>
</feature>
<feature type="compositionally biased region" description="Basic residues" evidence="1">
    <location>
        <begin position="12"/>
        <end position="21"/>
    </location>
</feature>
<dbReference type="EMBL" id="PSQE01000003">
    <property type="protein sequence ID" value="RHN66732.1"/>
    <property type="molecule type" value="Genomic_DNA"/>
</dbReference>
<evidence type="ECO:0000256" key="1">
    <source>
        <dbReference type="SAM" id="MobiDB-lite"/>
    </source>
</evidence>
<organism evidence="2 3">
    <name type="scientific">Medicago truncatula</name>
    <name type="common">Barrel medic</name>
    <name type="synonym">Medicago tribuloides</name>
    <dbReference type="NCBI Taxonomy" id="3880"/>
    <lineage>
        <taxon>Eukaryota</taxon>
        <taxon>Viridiplantae</taxon>
        <taxon>Streptophyta</taxon>
        <taxon>Embryophyta</taxon>
        <taxon>Tracheophyta</taxon>
        <taxon>Spermatophyta</taxon>
        <taxon>Magnoliopsida</taxon>
        <taxon>eudicotyledons</taxon>
        <taxon>Gunneridae</taxon>
        <taxon>Pentapetalae</taxon>
        <taxon>rosids</taxon>
        <taxon>fabids</taxon>
        <taxon>Fabales</taxon>
        <taxon>Fabaceae</taxon>
        <taxon>Papilionoideae</taxon>
        <taxon>50 kb inversion clade</taxon>
        <taxon>NPAAA clade</taxon>
        <taxon>Hologalegina</taxon>
        <taxon>IRL clade</taxon>
        <taxon>Trifolieae</taxon>
        <taxon>Medicago</taxon>
    </lineage>
</organism>
<accession>A0A396IME5</accession>
<sequence length="94" mass="10709">MRSLFFSQPKQATKHYIHHHTTAGEPRPLSSFSIHHCCILLHLLFRFFSLETSLSTTNPNCCNLSHSKISRASTALNPFKNLVLKSSSKSHHHE</sequence>
<comment type="caution">
    <text evidence="2">The sequence shown here is derived from an EMBL/GenBank/DDBJ whole genome shotgun (WGS) entry which is preliminary data.</text>
</comment>
<proteinExistence type="predicted"/>
<name>A0A396IME5_MEDTR</name>
<evidence type="ECO:0000313" key="2">
    <source>
        <dbReference type="EMBL" id="RHN66732.1"/>
    </source>
</evidence>
<dbReference type="AlphaFoldDB" id="A0A396IME5"/>
<gene>
    <name evidence="2" type="ORF">MtrunA17_Chr3g0094731</name>
</gene>
<evidence type="ECO:0000313" key="3">
    <source>
        <dbReference type="Proteomes" id="UP000265566"/>
    </source>
</evidence>
<reference evidence="3" key="1">
    <citation type="journal article" date="2018" name="Nat. Plants">
        <title>Whole-genome landscape of Medicago truncatula symbiotic genes.</title>
        <authorList>
            <person name="Pecrix Y."/>
            <person name="Staton S.E."/>
            <person name="Sallet E."/>
            <person name="Lelandais-Briere C."/>
            <person name="Moreau S."/>
            <person name="Carrere S."/>
            <person name="Blein T."/>
            <person name="Jardinaud M.F."/>
            <person name="Latrasse D."/>
            <person name="Zouine M."/>
            <person name="Zahm M."/>
            <person name="Kreplak J."/>
            <person name="Mayjonade B."/>
            <person name="Satge C."/>
            <person name="Perez M."/>
            <person name="Cauet S."/>
            <person name="Marande W."/>
            <person name="Chantry-Darmon C."/>
            <person name="Lopez-Roques C."/>
            <person name="Bouchez O."/>
            <person name="Berard A."/>
            <person name="Debelle F."/>
            <person name="Munos S."/>
            <person name="Bendahmane A."/>
            <person name="Berges H."/>
            <person name="Niebel A."/>
            <person name="Buitink J."/>
            <person name="Frugier F."/>
            <person name="Benhamed M."/>
            <person name="Crespi M."/>
            <person name="Gouzy J."/>
            <person name="Gamas P."/>
        </authorList>
    </citation>
    <scope>NUCLEOTIDE SEQUENCE [LARGE SCALE GENOMIC DNA]</scope>
    <source>
        <strain evidence="3">cv. Jemalong A17</strain>
    </source>
</reference>
<protein>
    <submittedName>
        <fullName evidence="2">Uncharacterized protein</fullName>
    </submittedName>
</protein>
<dbReference type="Gramene" id="rna14801">
    <property type="protein sequence ID" value="RHN66732.1"/>
    <property type="gene ID" value="gene14801"/>
</dbReference>
<dbReference type="Proteomes" id="UP000265566">
    <property type="component" value="Chromosome 3"/>
</dbReference>
<feature type="region of interest" description="Disordered" evidence="1">
    <location>
        <begin position="1"/>
        <end position="24"/>
    </location>
</feature>